<proteinExistence type="predicted"/>
<gene>
    <name evidence="1" type="ORF">HMPREF9145_0953</name>
</gene>
<sequence length="346" mass="40643">MNLNINFYSTNMIRKSIILLLVSLFMPWVGHGKNMISTAKKAETPQQQQHYMTAKQWEKVHAAYALKTYQPKDCWNFITDYSPNDKANEATTRLFQNMKIQLSGDSLLFLNGRKFRVKRAECSLQTMNKQSSCFNFLYKYLTYRGLQFSKTMPVLQLKASKHDLYSDKLQYVYTGDYLTLYHKGSIAIYKYIRQKDQGKPDAKAKLVYTMADMYKDFEKEGSSERAKTYHIRQWKEPLKMASFDRIEDMPVDGGFFFEKLPGFNSFPIFACYNYNEDDEFLIYAMKRGVIDYDNCLQVDAFCSYNDTKEDFAIFSDGTIYIKTTEGKKAKILVYRLNKQGDFYMLK</sequence>
<protein>
    <submittedName>
        <fullName evidence="1">Uncharacterized protein</fullName>
    </submittedName>
</protein>
<dbReference type="AlphaFoldDB" id="U2KMM5"/>
<dbReference type="EMBL" id="AWGW01000025">
    <property type="protein sequence ID" value="ERJ99771.1"/>
    <property type="molecule type" value="Genomic_DNA"/>
</dbReference>
<dbReference type="PATRIC" id="fig|1395125.3.peg.1865"/>
<dbReference type="Proteomes" id="UP000017023">
    <property type="component" value="Unassembled WGS sequence"/>
</dbReference>
<name>U2KMM5_9BACT</name>
<organism evidence="1 2">
    <name type="scientific">Segatella salivae F0493</name>
    <dbReference type="NCBI Taxonomy" id="1395125"/>
    <lineage>
        <taxon>Bacteria</taxon>
        <taxon>Pseudomonadati</taxon>
        <taxon>Bacteroidota</taxon>
        <taxon>Bacteroidia</taxon>
        <taxon>Bacteroidales</taxon>
        <taxon>Prevotellaceae</taxon>
        <taxon>Segatella</taxon>
    </lineage>
</organism>
<accession>U2KMM5</accession>
<evidence type="ECO:0000313" key="2">
    <source>
        <dbReference type="Proteomes" id="UP000017023"/>
    </source>
</evidence>
<reference evidence="1 2" key="1">
    <citation type="submission" date="2013-08" db="EMBL/GenBank/DDBJ databases">
        <authorList>
            <person name="Durkin A.S."/>
            <person name="Haft D.R."/>
            <person name="McCorrison J."/>
            <person name="Torralba M."/>
            <person name="Gillis M."/>
            <person name="Haft D.H."/>
            <person name="Methe B."/>
            <person name="Sutton G."/>
            <person name="Nelson K.E."/>
        </authorList>
    </citation>
    <scope>NUCLEOTIDE SEQUENCE [LARGE SCALE GENOMIC DNA]</scope>
    <source>
        <strain evidence="1 2">F0493</strain>
    </source>
</reference>
<evidence type="ECO:0000313" key="1">
    <source>
        <dbReference type="EMBL" id="ERJ99771.1"/>
    </source>
</evidence>
<comment type="caution">
    <text evidence="1">The sequence shown here is derived from an EMBL/GenBank/DDBJ whole genome shotgun (WGS) entry which is preliminary data.</text>
</comment>